<dbReference type="InterPro" id="IPR001806">
    <property type="entry name" value="Small_GTPase"/>
</dbReference>
<gene>
    <name evidence="5" type="ORF">ACAT0790_LOCUS53630</name>
</gene>
<evidence type="ECO:0000256" key="1">
    <source>
        <dbReference type="ARBA" id="ARBA00006270"/>
    </source>
</evidence>
<dbReference type="AlphaFoldDB" id="A0A7S1WMI4"/>
<feature type="compositionally biased region" description="Acidic residues" evidence="4">
    <location>
        <begin position="73"/>
        <end position="89"/>
    </location>
</feature>
<dbReference type="GO" id="GO:0003924">
    <property type="term" value="F:GTPase activity"/>
    <property type="evidence" value="ECO:0007669"/>
    <property type="project" value="InterPro"/>
</dbReference>
<name>A0A7S1WMI4_ALECA</name>
<dbReference type="Gene3D" id="3.40.50.300">
    <property type="entry name" value="P-loop containing nucleotide triphosphate hydrolases"/>
    <property type="match status" value="2"/>
</dbReference>
<dbReference type="PANTHER" id="PTHR47981:SF20">
    <property type="entry name" value="RAS-RELATED PROTEIN RAB-7A"/>
    <property type="match status" value="1"/>
</dbReference>
<sequence length="365" mass="41446">MMSSKAEEIKMRFLRITLLGASNSGKTALINCYVNSHCPLRYYRTEKAMVYYKKVDIDDESEYTEALQPILLEIEDTPGSERGNDDEEDDRPRPNDIGDPKPRLGARVVVEKDRNRLISFFEQFRPKGKIRYRPAMDGMLGKEFTVKLVAKDGSFGLPSPDGSEGGVWNFPPGAISLKVALTLPIDEFLCLGEKKKPEFKNPKEMKHYNADLITPCLAYHRPVGAPEMDKTLTRNRMGYFICFDLSDDEGDSLREAMALYNMLKKALTDKKHPGAARVKPYVWLVGAKQDKASDDAYQKNRDSAQVWSEQEEIPFYQTSARTHKGVSKVFEEMQQAISSRENLWSLQGVDCEEVQDDDQKGCSVQ</sequence>
<protein>
    <submittedName>
        <fullName evidence="5">Uncharacterized protein</fullName>
    </submittedName>
</protein>
<evidence type="ECO:0000313" key="5">
    <source>
        <dbReference type="EMBL" id="CAD9176861.1"/>
    </source>
</evidence>
<dbReference type="InterPro" id="IPR027417">
    <property type="entry name" value="P-loop_NTPase"/>
</dbReference>
<evidence type="ECO:0000256" key="2">
    <source>
        <dbReference type="ARBA" id="ARBA00022741"/>
    </source>
</evidence>
<feature type="region of interest" description="Disordered" evidence="4">
    <location>
        <begin position="73"/>
        <end position="105"/>
    </location>
</feature>
<evidence type="ECO:0000256" key="4">
    <source>
        <dbReference type="SAM" id="MobiDB-lite"/>
    </source>
</evidence>
<feature type="compositionally biased region" description="Basic and acidic residues" evidence="4">
    <location>
        <begin position="90"/>
        <end position="102"/>
    </location>
</feature>
<accession>A0A7S1WMI4</accession>
<dbReference type="PANTHER" id="PTHR47981">
    <property type="entry name" value="RAB FAMILY"/>
    <property type="match status" value="1"/>
</dbReference>
<dbReference type="SUPFAM" id="SSF52540">
    <property type="entry name" value="P-loop containing nucleoside triphosphate hydrolases"/>
    <property type="match status" value="2"/>
</dbReference>
<keyword evidence="2" id="KW-0547">Nucleotide-binding</keyword>
<comment type="similarity">
    <text evidence="1">Belongs to the small GTPase superfamily. Rab family.</text>
</comment>
<reference evidence="5" key="1">
    <citation type="submission" date="2021-01" db="EMBL/GenBank/DDBJ databases">
        <authorList>
            <person name="Corre E."/>
            <person name="Pelletier E."/>
            <person name="Niang G."/>
            <person name="Scheremetjew M."/>
            <person name="Finn R."/>
            <person name="Kale V."/>
            <person name="Holt S."/>
            <person name="Cochrane G."/>
            <person name="Meng A."/>
            <person name="Brown T."/>
            <person name="Cohen L."/>
        </authorList>
    </citation>
    <scope>NUCLEOTIDE SEQUENCE</scope>
    <source>
        <strain evidence="5">OF101</strain>
    </source>
</reference>
<proteinExistence type="inferred from homology"/>
<keyword evidence="3" id="KW-0342">GTP-binding</keyword>
<dbReference type="EMBL" id="HBGE01090020">
    <property type="protein sequence ID" value="CAD9176861.1"/>
    <property type="molecule type" value="Transcribed_RNA"/>
</dbReference>
<dbReference type="Pfam" id="PF00071">
    <property type="entry name" value="Ras"/>
    <property type="match status" value="1"/>
</dbReference>
<dbReference type="GO" id="GO:0005525">
    <property type="term" value="F:GTP binding"/>
    <property type="evidence" value="ECO:0007669"/>
    <property type="project" value="UniProtKB-KW"/>
</dbReference>
<organism evidence="5">
    <name type="scientific">Alexandrium catenella</name>
    <name type="common">Red tide dinoflagellate</name>
    <name type="synonym">Gonyaulax catenella</name>
    <dbReference type="NCBI Taxonomy" id="2925"/>
    <lineage>
        <taxon>Eukaryota</taxon>
        <taxon>Sar</taxon>
        <taxon>Alveolata</taxon>
        <taxon>Dinophyceae</taxon>
        <taxon>Gonyaulacales</taxon>
        <taxon>Pyrocystaceae</taxon>
        <taxon>Alexandrium</taxon>
    </lineage>
</organism>
<evidence type="ECO:0000256" key="3">
    <source>
        <dbReference type="ARBA" id="ARBA00023134"/>
    </source>
</evidence>